<evidence type="ECO:0000256" key="6">
    <source>
        <dbReference type="ARBA" id="ARBA00022840"/>
    </source>
</evidence>
<dbReference type="Gene3D" id="1.10.510.10">
    <property type="entry name" value="Transferase(Phosphotransferase) domain 1"/>
    <property type="match status" value="1"/>
</dbReference>
<keyword evidence="13" id="KW-1185">Reference proteome</keyword>
<dbReference type="OrthoDB" id="9762169at2"/>
<dbReference type="EMBL" id="RKMH01000008">
    <property type="protein sequence ID" value="RPA59918.1"/>
    <property type="molecule type" value="Genomic_DNA"/>
</dbReference>
<reference evidence="12 13" key="1">
    <citation type="submission" date="2018-11" db="EMBL/GenBank/DDBJ databases">
        <title>Draft genome sequence of Gordonia sp. RS15-1S isolated from rice stems.</title>
        <authorList>
            <person name="Muangham S."/>
        </authorList>
    </citation>
    <scope>NUCLEOTIDE SEQUENCE [LARGE SCALE GENOMIC DNA]</scope>
    <source>
        <strain evidence="12 13">RS15-1S</strain>
    </source>
</reference>
<dbReference type="RefSeq" id="WP_123929824.1">
    <property type="nucleotide sequence ID" value="NZ_JBPSDP010000007.1"/>
</dbReference>
<dbReference type="Gene3D" id="3.30.200.20">
    <property type="entry name" value="Phosphorylase Kinase, domain 1"/>
    <property type="match status" value="1"/>
</dbReference>
<dbReference type="PANTHER" id="PTHR43289">
    <property type="entry name" value="MITOGEN-ACTIVATED PROTEIN KINASE KINASE KINASE 20-RELATED"/>
    <property type="match status" value="1"/>
</dbReference>
<feature type="region of interest" description="Disordered" evidence="9">
    <location>
        <begin position="411"/>
        <end position="449"/>
    </location>
</feature>
<keyword evidence="4" id="KW-0547">Nucleotide-binding</keyword>
<dbReference type="Pfam" id="PF00069">
    <property type="entry name" value="Pkinase"/>
    <property type="match status" value="1"/>
</dbReference>
<keyword evidence="2 12" id="KW-0723">Serine/threonine-protein kinase</keyword>
<gene>
    <name evidence="12" type="ORF">EF294_11740</name>
</gene>
<dbReference type="InterPro" id="IPR000719">
    <property type="entry name" value="Prot_kinase_dom"/>
</dbReference>
<evidence type="ECO:0000259" key="11">
    <source>
        <dbReference type="PROSITE" id="PS50011"/>
    </source>
</evidence>
<dbReference type="EC" id="2.7.11.1" evidence="1"/>
<evidence type="ECO:0000256" key="4">
    <source>
        <dbReference type="ARBA" id="ARBA00022741"/>
    </source>
</evidence>
<feature type="domain" description="Protein kinase" evidence="11">
    <location>
        <begin position="12"/>
        <end position="283"/>
    </location>
</feature>
<keyword evidence="3" id="KW-0808">Transferase</keyword>
<feature type="region of interest" description="Disordered" evidence="9">
    <location>
        <begin position="344"/>
        <end position="376"/>
    </location>
</feature>
<evidence type="ECO:0000313" key="12">
    <source>
        <dbReference type="EMBL" id="RPA59918.1"/>
    </source>
</evidence>
<evidence type="ECO:0000256" key="7">
    <source>
        <dbReference type="ARBA" id="ARBA00047899"/>
    </source>
</evidence>
<dbReference type="FunFam" id="3.30.200.20:FF:000035">
    <property type="entry name" value="Serine/threonine protein kinase Stk1"/>
    <property type="match status" value="1"/>
</dbReference>
<evidence type="ECO:0000256" key="8">
    <source>
        <dbReference type="ARBA" id="ARBA00048679"/>
    </source>
</evidence>
<dbReference type="SMART" id="SM00220">
    <property type="entry name" value="S_TKc"/>
    <property type="match status" value="1"/>
</dbReference>
<accession>A0A3N4GDF5</accession>
<comment type="catalytic activity">
    <reaction evidence="8">
        <text>L-seryl-[protein] + ATP = O-phospho-L-seryl-[protein] + ADP + H(+)</text>
        <dbReference type="Rhea" id="RHEA:17989"/>
        <dbReference type="Rhea" id="RHEA-COMP:9863"/>
        <dbReference type="Rhea" id="RHEA-COMP:11604"/>
        <dbReference type="ChEBI" id="CHEBI:15378"/>
        <dbReference type="ChEBI" id="CHEBI:29999"/>
        <dbReference type="ChEBI" id="CHEBI:30616"/>
        <dbReference type="ChEBI" id="CHEBI:83421"/>
        <dbReference type="ChEBI" id="CHEBI:456216"/>
        <dbReference type="EC" id="2.7.11.1"/>
    </reaction>
</comment>
<dbReference type="Proteomes" id="UP000267536">
    <property type="component" value="Unassembled WGS sequence"/>
</dbReference>
<dbReference type="InterPro" id="IPR008271">
    <property type="entry name" value="Ser/Thr_kinase_AS"/>
</dbReference>
<dbReference type="PANTHER" id="PTHR43289:SF6">
    <property type="entry name" value="SERINE_THREONINE-PROTEIN KINASE NEKL-3"/>
    <property type="match status" value="1"/>
</dbReference>
<evidence type="ECO:0000256" key="10">
    <source>
        <dbReference type="SAM" id="Phobius"/>
    </source>
</evidence>
<keyword evidence="5 12" id="KW-0418">Kinase</keyword>
<evidence type="ECO:0000256" key="9">
    <source>
        <dbReference type="SAM" id="MobiDB-lite"/>
    </source>
</evidence>
<proteinExistence type="predicted"/>
<keyword evidence="10" id="KW-0472">Membrane</keyword>
<name>A0A3N4GDF5_9ACTN</name>
<dbReference type="PROSITE" id="PS50011">
    <property type="entry name" value="PROTEIN_KINASE_DOM"/>
    <property type="match status" value="1"/>
</dbReference>
<keyword evidence="10" id="KW-0812">Transmembrane</keyword>
<keyword evidence="10" id="KW-1133">Transmembrane helix</keyword>
<dbReference type="AlphaFoldDB" id="A0A3N4GDF5"/>
<dbReference type="GO" id="GO:0004674">
    <property type="term" value="F:protein serine/threonine kinase activity"/>
    <property type="evidence" value="ECO:0007669"/>
    <property type="project" value="UniProtKB-KW"/>
</dbReference>
<sequence length="589" mass="61435">MVYQPGDSFAGYTITRLIGRGGMGEVYLARHPSLPRNEAVKILPSDLSRDPMFRQRFMREAELASSIVHPNIVTIYNSGEYEGHLWLAMEYIDGVDGGELLRRSPRGLNPMLVSAIATAVAAALDAAHTRGLLHRDVKPANILIAENDSADRGDTDTPPRVLLADFGIAKSAGDVSNLTAANMFLGTVAYVAPEQLLGAEVDGQADQYSLAATLFQFLCGRPPFEGTSQANVIAAHLSSAAPAVSSLRPGTSATLDEVMLRALAKTPGDRFGSCGELAAQLVLALRASPTRVDTPIPGPTEVIRTARPTVSTPPVLPPPVSTPPVLPPPVSHLPVSPYAPPQYFPQSAPSGAFAGQPNRPGQPSHPGFTGGYPMPPARRSRGTVTIVVVSLVALVVVIIAGVVVANLISDSSSDTRARSSGSASTTGAAPGTTTPYTRPPVTEAPTSVTSASQITVGNCVQIGRDRDVQGNVSTSKVDCATPAMTFYAAGFIADSADCPNDHNASLTFGDSGDKLCLTPNFAPQECYQIPSSGGSLSDYHEVACGSAAAAGTVAFRVTNRSTSALTCASGEVRWTFEQPLSLGYCLAQV</sequence>
<comment type="caution">
    <text evidence="12">The sequence shown here is derived from an EMBL/GenBank/DDBJ whole genome shotgun (WGS) entry which is preliminary data.</text>
</comment>
<feature type="compositionally biased region" description="Low complexity" evidence="9">
    <location>
        <begin position="411"/>
        <end position="440"/>
    </location>
</feature>
<organism evidence="12 13">
    <name type="scientific">Gordonia oryzae</name>
    <dbReference type="NCBI Taxonomy" id="2487349"/>
    <lineage>
        <taxon>Bacteria</taxon>
        <taxon>Bacillati</taxon>
        <taxon>Actinomycetota</taxon>
        <taxon>Actinomycetes</taxon>
        <taxon>Mycobacteriales</taxon>
        <taxon>Gordoniaceae</taxon>
        <taxon>Gordonia</taxon>
    </lineage>
</organism>
<protein>
    <recommendedName>
        <fullName evidence="1">non-specific serine/threonine protein kinase</fullName>
        <ecNumber evidence="1">2.7.11.1</ecNumber>
    </recommendedName>
</protein>
<evidence type="ECO:0000256" key="3">
    <source>
        <dbReference type="ARBA" id="ARBA00022679"/>
    </source>
</evidence>
<dbReference type="GO" id="GO:0005524">
    <property type="term" value="F:ATP binding"/>
    <property type="evidence" value="ECO:0007669"/>
    <property type="project" value="UniProtKB-KW"/>
</dbReference>
<dbReference type="SUPFAM" id="SSF56112">
    <property type="entry name" value="Protein kinase-like (PK-like)"/>
    <property type="match status" value="1"/>
</dbReference>
<evidence type="ECO:0000256" key="5">
    <source>
        <dbReference type="ARBA" id="ARBA00022777"/>
    </source>
</evidence>
<dbReference type="InterPro" id="IPR011009">
    <property type="entry name" value="Kinase-like_dom_sf"/>
</dbReference>
<evidence type="ECO:0000256" key="2">
    <source>
        <dbReference type="ARBA" id="ARBA00022527"/>
    </source>
</evidence>
<feature type="transmembrane region" description="Helical" evidence="10">
    <location>
        <begin position="384"/>
        <end position="408"/>
    </location>
</feature>
<dbReference type="CDD" id="cd14014">
    <property type="entry name" value="STKc_PknB_like"/>
    <property type="match status" value="1"/>
</dbReference>
<comment type="catalytic activity">
    <reaction evidence="7">
        <text>L-threonyl-[protein] + ATP = O-phospho-L-threonyl-[protein] + ADP + H(+)</text>
        <dbReference type="Rhea" id="RHEA:46608"/>
        <dbReference type="Rhea" id="RHEA-COMP:11060"/>
        <dbReference type="Rhea" id="RHEA-COMP:11605"/>
        <dbReference type="ChEBI" id="CHEBI:15378"/>
        <dbReference type="ChEBI" id="CHEBI:30013"/>
        <dbReference type="ChEBI" id="CHEBI:30616"/>
        <dbReference type="ChEBI" id="CHEBI:61977"/>
        <dbReference type="ChEBI" id="CHEBI:456216"/>
        <dbReference type="EC" id="2.7.11.1"/>
    </reaction>
</comment>
<evidence type="ECO:0000313" key="13">
    <source>
        <dbReference type="Proteomes" id="UP000267536"/>
    </source>
</evidence>
<keyword evidence="6" id="KW-0067">ATP-binding</keyword>
<evidence type="ECO:0000256" key="1">
    <source>
        <dbReference type="ARBA" id="ARBA00012513"/>
    </source>
</evidence>
<dbReference type="PROSITE" id="PS00108">
    <property type="entry name" value="PROTEIN_KINASE_ST"/>
    <property type="match status" value="1"/>
</dbReference>